<dbReference type="EMBL" id="BQFW01000007">
    <property type="protein sequence ID" value="GJJ72554.1"/>
    <property type="molecule type" value="Genomic_DNA"/>
</dbReference>
<name>A0A9P3H9A2_9FUNG</name>
<dbReference type="CDD" id="cd21037">
    <property type="entry name" value="MLKL_NTD"/>
    <property type="match status" value="1"/>
</dbReference>
<proteinExistence type="predicted"/>
<gene>
    <name evidence="3" type="ORF">EMPS_04912</name>
</gene>
<evidence type="ECO:0000313" key="3">
    <source>
        <dbReference type="EMBL" id="GJJ72554.1"/>
    </source>
</evidence>
<dbReference type="Gene3D" id="1.20.930.20">
    <property type="entry name" value="Adaptor protein Cbl, N-terminal domain"/>
    <property type="match status" value="1"/>
</dbReference>
<dbReference type="Proteomes" id="UP000827284">
    <property type="component" value="Unassembled WGS sequence"/>
</dbReference>
<feature type="region of interest" description="Disordered" evidence="1">
    <location>
        <begin position="934"/>
        <end position="958"/>
    </location>
</feature>
<feature type="compositionally biased region" description="Acidic residues" evidence="1">
    <location>
        <begin position="877"/>
        <end position="886"/>
    </location>
</feature>
<evidence type="ECO:0000256" key="1">
    <source>
        <dbReference type="SAM" id="MobiDB-lite"/>
    </source>
</evidence>
<feature type="region of interest" description="Disordered" evidence="1">
    <location>
        <begin position="1"/>
        <end position="35"/>
    </location>
</feature>
<protein>
    <recommendedName>
        <fullName evidence="2">Mixed lineage kinase domain-containing protein</fullName>
    </recommendedName>
</protein>
<dbReference type="OrthoDB" id="61437at2759"/>
<keyword evidence="4" id="KW-1185">Reference proteome</keyword>
<comment type="caution">
    <text evidence="3">The sequence shown here is derived from an EMBL/GenBank/DDBJ whole genome shotgun (WGS) entry which is preliminary data.</text>
</comment>
<dbReference type="GO" id="GO:0007166">
    <property type="term" value="P:cell surface receptor signaling pathway"/>
    <property type="evidence" value="ECO:0007669"/>
    <property type="project" value="InterPro"/>
</dbReference>
<organism evidence="3 4">
    <name type="scientific">Entomortierella parvispora</name>
    <dbReference type="NCBI Taxonomy" id="205924"/>
    <lineage>
        <taxon>Eukaryota</taxon>
        <taxon>Fungi</taxon>
        <taxon>Fungi incertae sedis</taxon>
        <taxon>Mucoromycota</taxon>
        <taxon>Mortierellomycotina</taxon>
        <taxon>Mortierellomycetes</taxon>
        <taxon>Mortierellales</taxon>
        <taxon>Mortierellaceae</taxon>
        <taxon>Entomortierella</taxon>
    </lineage>
</organism>
<evidence type="ECO:0000259" key="2">
    <source>
        <dbReference type="Pfam" id="PF22215"/>
    </source>
</evidence>
<feature type="region of interest" description="Disordered" evidence="1">
    <location>
        <begin position="869"/>
        <end position="919"/>
    </location>
</feature>
<sequence>MPEESDPSVGSTPPPHSTLERVQTSLKRGSDEPRNNNVVVRALTTTGNYAYEASEKVIAATETASKGLETVKKVLGDSDNPVLNNMIQLADRLVDVGKSVPFISPAFVVLKIIIDIERKAREADEKCQDLMERINFMISHVLVLEKMQTTASLMETLSTVLQRVQDALKEAASLIEAYRKQSKIARRLKMSNTQNFENMADKIKSCSSDLMLSLQIQQTGDLSVLKRSVPRDIVAESFVKENGGQDVINSNPELVKEFAEKMHLAMSDQVMEQMQSNLQSLMAQTQSQIEAAIRESSGTGIADTIKAIANQQREWEASRKLTCVQCEKEYNVSLNGPESCGFHAGVGSLDHYLCCTQSSPCQQGYHQPEHHSKYPYGNFFPFSYSILYPQDTIENWANLKDIDLEDEEKHQQARVGQLVRWRTWGDLETKPLLVVTIGRVMSGDSYYLEIFDVAALEEARRKVNQTGQTRIFRNAPEEETRSFSMGEWILDPETDQLTGIRLTVKSTTSLTPTICIVPVDPTILKMPPNKRPLFLSKSDWEIFKPDSVYELPETLQLGPAMRETRIREPRAFKTKWSTNKVPLTLLVASEMVANNNAMIANKEVDRFVGLWRGLNPSTNPIIIMSAKAEYRLVGDKDYKPVKTLGYWKETKFPLTIKPAEAVDIPFEFTVDKTPEMIARKQVAVNFAHLTVHRPLRVRITLTDIDGNTISLVDEYVHSPRGFQPRGDTDLGFFFVDDVDNCSRIVVRFKPPTDPKKHIITITPGWSMSLHLSEYDLNKIVYKAKKTGVTQAEMDLGYTDLGLSWKVWALVDLSCSRVYGFKVLVYHGQTFPVKFAASLGYARCPIYGPNDMETRSIRYAEETEIVASIAPSTPPTVIEDDPYDDDIPTPPAVPEQGAQVVAPAPPTSAAPSPPAPTASPSVVALASPIAPIVVSSGPPSTPTPAKTAETNTQAAVATSPSAVVSTETAASGQPLSSAPSAVENGTVSHAVLDILNAKIASLEARLAASERQDALMNMILALEQKLEAVTSTATNNSSSSSSSGASDDRLSALESRLASMDQKMDSMNINLRLLDGNASRLATSLEKIAGLLST</sequence>
<evidence type="ECO:0000313" key="4">
    <source>
        <dbReference type="Proteomes" id="UP000827284"/>
    </source>
</evidence>
<reference evidence="3" key="2">
    <citation type="journal article" date="2022" name="Microbiol. Resour. Announc.">
        <title>Whole-Genome Sequence of Entomortierella parvispora E1425, a Mucoromycotan Fungus Associated with Burkholderiaceae-Related Endosymbiotic Bacteria.</title>
        <authorList>
            <person name="Herlambang A."/>
            <person name="Guo Y."/>
            <person name="Takashima Y."/>
            <person name="Narisawa K."/>
            <person name="Ohta H."/>
            <person name="Nishizawa T."/>
        </authorList>
    </citation>
    <scope>NUCLEOTIDE SEQUENCE</scope>
    <source>
        <strain evidence="3">E1425</strain>
    </source>
</reference>
<feature type="compositionally biased region" description="Pro residues" evidence="1">
    <location>
        <begin position="902"/>
        <end position="916"/>
    </location>
</feature>
<dbReference type="AlphaFoldDB" id="A0A9P3H9A2"/>
<dbReference type="Pfam" id="PF22215">
    <property type="entry name" value="MLKL_N"/>
    <property type="match status" value="1"/>
</dbReference>
<dbReference type="InterPro" id="IPR036537">
    <property type="entry name" value="Adaptor_Cbl_N_dom_sf"/>
</dbReference>
<feature type="domain" description="Mixed lineage kinase" evidence="2">
    <location>
        <begin position="121"/>
        <end position="226"/>
    </location>
</feature>
<accession>A0A9P3H9A2</accession>
<dbReference type="InterPro" id="IPR059179">
    <property type="entry name" value="MLKL-like_MCAfunc"/>
</dbReference>
<dbReference type="InterPro" id="IPR054000">
    <property type="entry name" value="MLKL_N"/>
</dbReference>
<reference evidence="3" key="1">
    <citation type="submission" date="2021-11" db="EMBL/GenBank/DDBJ databases">
        <authorList>
            <person name="Herlambang A."/>
            <person name="Guo Y."/>
            <person name="Takashima Y."/>
            <person name="Nishizawa T."/>
        </authorList>
    </citation>
    <scope>NUCLEOTIDE SEQUENCE</scope>
    <source>
        <strain evidence="3">E1425</strain>
    </source>
</reference>